<dbReference type="InterPro" id="IPR055170">
    <property type="entry name" value="GFO_IDH_MocA-like_dom"/>
</dbReference>
<sequence>MSDTVKVLVVGLGNMGVSHASAYHRNPGFEIVGIMSRSIKSKTLPAELAAYPLYEDFDTALKDAKPDAVSINSWPNSHAEYALKAFEANCHVFMEKPIATTIEDAEAVVAAAKAKNRKLVLGYILRVHPSWMKFIEVGKTLGKPLVMRLNLNQQSSGSAWGWHKNLIDSLIPIVDCGVHYVDVMCQLTGAKPVRVHGIGAKLWADAAKQNYGHLHVTFDDGSVGWYEAGWGPMMSETAYFVKDVVGPKGAVSIVAGQTESAAKDAEEVSDSADIDRHTKTDAIKVHYAEVDADKNFSRPDELISMQDEPGHQELCDREQAFFLRAIREDLDLTDSMAAAVDSLRIVLAAEQSIKEGRVIELS</sequence>
<feature type="domain" description="Gfo/Idh/MocA-like oxidoreductase N-terminal" evidence="1">
    <location>
        <begin position="5"/>
        <end position="123"/>
    </location>
</feature>
<gene>
    <name evidence="3" type="ORF">BFN67_20390</name>
</gene>
<dbReference type="InterPro" id="IPR000683">
    <property type="entry name" value="Gfo/Idh/MocA-like_OxRdtase_N"/>
</dbReference>
<dbReference type="InterPro" id="IPR036291">
    <property type="entry name" value="NAD(P)-bd_dom_sf"/>
</dbReference>
<proteinExistence type="predicted"/>
<dbReference type="AlphaFoldDB" id="A0A1V8RPB4"/>
<dbReference type="Gene3D" id="3.40.50.720">
    <property type="entry name" value="NAD(P)-binding Rossmann-like Domain"/>
    <property type="match status" value="1"/>
</dbReference>
<evidence type="ECO:0000259" key="1">
    <source>
        <dbReference type="Pfam" id="PF01408"/>
    </source>
</evidence>
<organism evidence="3 4">
    <name type="scientific">Manganibacter manganicus</name>
    <dbReference type="NCBI Taxonomy" id="1873176"/>
    <lineage>
        <taxon>Bacteria</taxon>
        <taxon>Pseudomonadati</taxon>
        <taxon>Pseudomonadota</taxon>
        <taxon>Alphaproteobacteria</taxon>
        <taxon>Hyphomicrobiales</taxon>
        <taxon>Phyllobacteriaceae</taxon>
        <taxon>Manganibacter</taxon>
    </lineage>
</organism>
<dbReference type="EMBL" id="MDET01000022">
    <property type="protein sequence ID" value="OQM74984.1"/>
    <property type="molecule type" value="Genomic_DNA"/>
</dbReference>
<dbReference type="Gene3D" id="3.30.360.10">
    <property type="entry name" value="Dihydrodipicolinate Reductase, domain 2"/>
    <property type="match status" value="1"/>
</dbReference>
<dbReference type="PANTHER" id="PTHR43377:SF1">
    <property type="entry name" value="BILIVERDIN REDUCTASE A"/>
    <property type="match status" value="1"/>
</dbReference>
<name>A0A1V8RPB4_9HYPH</name>
<dbReference type="RefSeq" id="WP_080920189.1">
    <property type="nucleotide sequence ID" value="NZ_MDET01000022.1"/>
</dbReference>
<accession>A0A1V8RPB4</accession>
<dbReference type="Pfam" id="PF22725">
    <property type="entry name" value="GFO_IDH_MocA_C3"/>
    <property type="match status" value="1"/>
</dbReference>
<dbReference type="STRING" id="1873176.BFN67_20390"/>
<feature type="domain" description="GFO/IDH/MocA-like oxidoreductase" evidence="2">
    <location>
        <begin position="140"/>
        <end position="231"/>
    </location>
</feature>
<protein>
    <submittedName>
        <fullName evidence="3">Oxidoreductase</fullName>
    </submittedName>
</protein>
<dbReference type="SUPFAM" id="SSF55347">
    <property type="entry name" value="Glyceraldehyde-3-phosphate dehydrogenase-like, C-terminal domain"/>
    <property type="match status" value="1"/>
</dbReference>
<dbReference type="GO" id="GO:0000166">
    <property type="term" value="F:nucleotide binding"/>
    <property type="evidence" value="ECO:0007669"/>
    <property type="project" value="InterPro"/>
</dbReference>
<dbReference type="Proteomes" id="UP000191905">
    <property type="component" value="Unassembled WGS sequence"/>
</dbReference>
<dbReference type="Pfam" id="PF01408">
    <property type="entry name" value="GFO_IDH_MocA"/>
    <property type="match status" value="1"/>
</dbReference>
<evidence type="ECO:0000259" key="2">
    <source>
        <dbReference type="Pfam" id="PF22725"/>
    </source>
</evidence>
<reference evidence="3 4" key="1">
    <citation type="journal article" date="2016" name="Int. J. Syst. Evol. Microbiol.">
        <title>Pseudaminobacter manganicus sp. nov., isolated from sludge of a manganese mine.</title>
        <authorList>
            <person name="Li J."/>
            <person name="Huang J."/>
            <person name="Liao S."/>
            <person name="Wang G."/>
        </authorList>
    </citation>
    <scope>NUCLEOTIDE SEQUENCE [LARGE SCALE GENOMIC DNA]</scope>
    <source>
        <strain evidence="3 4">JH-7</strain>
    </source>
</reference>
<evidence type="ECO:0000313" key="3">
    <source>
        <dbReference type="EMBL" id="OQM74984.1"/>
    </source>
</evidence>
<comment type="caution">
    <text evidence="3">The sequence shown here is derived from an EMBL/GenBank/DDBJ whole genome shotgun (WGS) entry which is preliminary data.</text>
</comment>
<dbReference type="PANTHER" id="PTHR43377">
    <property type="entry name" value="BILIVERDIN REDUCTASE A"/>
    <property type="match status" value="1"/>
</dbReference>
<dbReference type="InterPro" id="IPR051450">
    <property type="entry name" value="Gfo/Idh/MocA_Oxidoreductases"/>
</dbReference>
<keyword evidence="4" id="KW-1185">Reference proteome</keyword>
<dbReference type="SUPFAM" id="SSF51735">
    <property type="entry name" value="NAD(P)-binding Rossmann-fold domains"/>
    <property type="match status" value="1"/>
</dbReference>
<dbReference type="OrthoDB" id="9768836at2"/>
<evidence type="ECO:0000313" key="4">
    <source>
        <dbReference type="Proteomes" id="UP000191905"/>
    </source>
</evidence>